<sequence>MQRGPSYLNFDKDDYPWKPDIDYRAHPELYLVGKGEQGVLICEPYKSEIGRHWRFRTQDIARESSQKIFEMFNGYLEANDFVGADMARKYLQMGYTRARRYANYKGGKKFDKEQNYQQLDRGTGDPEKAASAQIFYERWKAAEANDLYATLKKQWKNERG</sequence>
<evidence type="ECO:0000313" key="1">
    <source>
        <dbReference type="EMBL" id="MBE9662660.1"/>
    </source>
</evidence>
<protein>
    <submittedName>
        <fullName evidence="1">DUF4385 domain-containing protein</fullName>
    </submittedName>
</protein>
<organism evidence="1 2">
    <name type="scientific">Mucilaginibacter myungsuensis</name>
    <dbReference type="NCBI Taxonomy" id="649104"/>
    <lineage>
        <taxon>Bacteria</taxon>
        <taxon>Pseudomonadati</taxon>
        <taxon>Bacteroidota</taxon>
        <taxon>Sphingobacteriia</taxon>
        <taxon>Sphingobacteriales</taxon>
        <taxon>Sphingobacteriaceae</taxon>
        <taxon>Mucilaginibacter</taxon>
    </lineage>
</organism>
<proteinExistence type="predicted"/>
<reference evidence="1" key="1">
    <citation type="submission" date="2020-10" db="EMBL/GenBank/DDBJ databases">
        <title>Mucilaginibacter mali sp. nov., isolated from rhizosphere soil of apple orchard.</title>
        <authorList>
            <person name="Lee J.-S."/>
            <person name="Kim H.S."/>
            <person name="Kim J.-S."/>
        </authorList>
    </citation>
    <scope>NUCLEOTIDE SEQUENCE</scope>
    <source>
        <strain evidence="1">KCTC 22746</strain>
    </source>
</reference>
<name>A0A929PXQ8_9SPHI</name>
<comment type="caution">
    <text evidence="1">The sequence shown here is derived from an EMBL/GenBank/DDBJ whole genome shotgun (WGS) entry which is preliminary data.</text>
</comment>
<accession>A0A929PXQ8</accession>
<dbReference type="RefSeq" id="WP_194111874.1">
    <property type="nucleotide sequence ID" value="NZ_JADFFL010000004.1"/>
</dbReference>
<keyword evidence="2" id="KW-1185">Reference proteome</keyword>
<dbReference type="Proteomes" id="UP000622475">
    <property type="component" value="Unassembled WGS sequence"/>
</dbReference>
<evidence type="ECO:0000313" key="2">
    <source>
        <dbReference type="Proteomes" id="UP000622475"/>
    </source>
</evidence>
<dbReference type="AlphaFoldDB" id="A0A929PXQ8"/>
<gene>
    <name evidence="1" type="ORF">IRJ16_12275</name>
</gene>
<dbReference type="EMBL" id="JADFFL010000004">
    <property type="protein sequence ID" value="MBE9662660.1"/>
    <property type="molecule type" value="Genomic_DNA"/>
</dbReference>
<dbReference type="Pfam" id="PF14328">
    <property type="entry name" value="DUF4385"/>
    <property type="match status" value="1"/>
</dbReference>
<dbReference type="InterPro" id="IPR025494">
    <property type="entry name" value="DUF4385"/>
</dbReference>